<evidence type="ECO:0000256" key="1">
    <source>
        <dbReference type="SAM" id="Phobius"/>
    </source>
</evidence>
<accession>A0AAU7YN32</accession>
<organism evidence="2">
    <name type="scientific">Micromonas commoda virus</name>
    <dbReference type="NCBI Taxonomy" id="3057169"/>
    <lineage>
        <taxon>Viruses</taxon>
        <taxon>Varidnaviria</taxon>
        <taxon>Bamfordvirae</taxon>
        <taxon>Nucleocytoviricota</taxon>
        <taxon>Megaviricetes</taxon>
        <taxon>Algavirales</taxon>
        <taxon>Phycodnaviridae</taxon>
    </lineage>
</organism>
<sequence>MSTDIYTMNLSESSDGMVPIDMGNRSNAFVPEAQSNTYAPEIKEEKNIHDYKDDMDSTPISDVLGGPQEGTSLEPPLMAVDPRAVQVAQANAMMPQVQAAAQKTEDPKKKNPFDLTDDQLQTLIVVFATAVAVSKPIQEKLANTVPRFLNAQGNRSLVGLASTGAVAGVVFYITRKYF</sequence>
<feature type="transmembrane region" description="Helical" evidence="1">
    <location>
        <begin position="157"/>
        <end position="174"/>
    </location>
</feature>
<dbReference type="InterPro" id="IPR043810">
    <property type="entry name" value="DUF5792"/>
</dbReference>
<dbReference type="Pfam" id="PF19105">
    <property type="entry name" value="DUF5792"/>
    <property type="match status" value="1"/>
</dbReference>
<protein>
    <submittedName>
        <fullName evidence="2">Uncharacterized protein</fullName>
    </submittedName>
</protein>
<keyword evidence="1" id="KW-1133">Transmembrane helix</keyword>
<name>A0AAU7YN32_9PHYC</name>
<proteinExistence type="predicted"/>
<keyword evidence="1" id="KW-0472">Membrane</keyword>
<dbReference type="EMBL" id="PP911589">
    <property type="protein sequence ID" value="XCA47453.1"/>
    <property type="molecule type" value="Genomic_DNA"/>
</dbReference>
<keyword evidence="1" id="KW-0812">Transmembrane</keyword>
<reference evidence="2" key="1">
    <citation type="submission" date="2024-06" db="EMBL/GenBank/DDBJ databases">
        <title>Evidence of context-dependent and transient costs of resisting viral infection in isolates of the marine microalga Micromonas sp. (class Mamiellophyceae).</title>
        <authorList>
            <person name="Bedi de Silva A."/>
            <person name="Schvarcz C.R."/>
            <person name="Steward G.R."/>
            <person name="Edwards K.F."/>
        </authorList>
    </citation>
    <scope>NUCLEOTIDE SEQUENCE</scope>
    <source>
        <strain evidence="2">McV-KB2</strain>
    </source>
</reference>
<evidence type="ECO:0000313" key="2">
    <source>
        <dbReference type="EMBL" id="XCA47453.1"/>
    </source>
</evidence>